<organism evidence="1 2">
    <name type="scientific">Thalassoglobus polymorphus</name>
    <dbReference type="NCBI Taxonomy" id="2527994"/>
    <lineage>
        <taxon>Bacteria</taxon>
        <taxon>Pseudomonadati</taxon>
        <taxon>Planctomycetota</taxon>
        <taxon>Planctomycetia</taxon>
        <taxon>Planctomycetales</taxon>
        <taxon>Planctomycetaceae</taxon>
        <taxon>Thalassoglobus</taxon>
    </lineage>
</organism>
<gene>
    <name evidence="1" type="ORF">Mal48_31630</name>
</gene>
<dbReference type="KEGG" id="tpol:Mal48_31630"/>
<dbReference type="EMBL" id="CP036267">
    <property type="protein sequence ID" value="QDT33907.1"/>
    <property type="molecule type" value="Genomic_DNA"/>
</dbReference>
<dbReference type="AlphaFoldDB" id="A0A517QQJ8"/>
<reference evidence="1 2" key="1">
    <citation type="submission" date="2019-02" db="EMBL/GenBank/DDBJ databases">
        <title>Deep-cultivation of Planctomycetes and their phenomic and genomic characterization uncovers novel biology.</title>
        <authorList>
            <person name="Wiegand S."/>
            <person name="Jogler M."/>
            <person name="Boedeker C."/>
            <person name="Pinto D."/>
            <person name="Vollmers J."/>
            <person name="Rivas-Marin E."/>
            <person name="Kohn T."/>
            <person name="Peeters S.H."/>
            <person name="Heuer A."/>
            <person name="Rast P."/>
            <person name="Oberbeckmann S."/>
            <person name="Bunk B."/>
            <person name="Jeske O."/>
            <person name="Meyerdierks A."/>
            <person name="Storesund J.E."/>
            <person name="Kallscheuer N."/>
            <person name="Luecker S."/>
            <person name="Lage O.M."/>
            <person name="Pohl T."/>
            <person name="Merkel B.J."/>
            <person name="Hornburger P."/>
            <person name="Mueller R.-W."/>
            <person name="Bruemmer F."/>
            <person name="Labrenz M."/>
            <person name="Spormann A.M."/>
            <person name="Op den Camp H."/>
            <person name="Overmann J."/>
            <person name="Amann R."/>
            <person name="Jetten M.S.M."/>
            <person name="Mascher T."/>
            <person name="Medema M.H."/>
            <person name="Devos D.P."/>
            <person name="Kaster A.-K."/>
            <person name="Ovreas L."/>
            <person name="Rohde M."/>
            <person name="Galperin M.Y."/>
            <person name="Jogler C."/>
        </authorList>
    </citation>
    <scope>NUCLEOTIDE SEQUENCE [LARGE SCALE GENOMIC DNA]</scope>
    <source>
        <strain evidence="1 2">Mal48</strain>
    </source>
</reference>
<sequence length="71" mass="8312">MRPRLKLYTGEEETFDAPPTMTISFGELMRIVDEAAQRKRSWMNDFSHDDVTITEDLYEVLTEYARLRPGA</sequence>
<evidence type="ECO:0000313" key="1">
    <source>
        <dbReference type="EMBL" id="QDT33907.1"/>
    </source>
</evidence>
<dbReference type="Proteomes" id="UP000315724">
    <property type="component" value="Chromosome"/>
</dbReference>
<evidence type="ECO:0000313" key="2">
    <source>
        <dbReference type="Proteomes" id="UP000315724"/>
    </source>
</evidence>
<protein>
    <submittedName>
        <fullName evidence="1">Uncharacterized protein</fullName>
    </submittedName>
</protein>
<proteinExistence type="predicted"/>
<accession>A0A517QQJ8</accession>
<dbReference type="OrthoDB" id="281881at2"/>
<dbReference type="RefSeq" id="WP_145200973.1">
    <property type="nucleotide sequence ID" value="NZ_CP036267.1"/>
</dbReference>
<keyword evidence="2" id="KW-1185">Reference proteome</keyword>
<name>A0A517QQJ8_9PLAN</name>